<dbReference type="EMBL" id="BK032511">
    <property type="protein sequence ID" value="DAF44524.1"/>
    <property type="molecule type" value="Genomic_DNA"/>
</dbReference>
<organism evidence="1">
    <name type="scientific">Podoviridae sp. ct8Lf7</name>
    <dbReference type="NCBI Taxonomy" id="2827723"/>
    <lineage>
        <taxon>Viruses</taxon>
        <taxon>Duplodnaviria</taxon>
        <taxon>Heunggongvirae</taxon>
        <taxon>Uroviricota</taxon>
        <taxon>Caudoviricetes</taxon>
    </lineage>
</organism>
<evidence type="ECO:0000313" key="1">
    <source>
        <dbReference type="EMBL" id="DAF44524.1"/>
    </source>
</evidence>
<name>A0A8S5S0F5_9CAUD</name>
<proteinExistence type="predicted"/>
<reference evidence="1" key="1">
    <citation type="journal article" date="2021" name="Proc. Natl. Acad. Sci. U.S.A.">
        <title>A Catalog of Tens of Thousands of Viruses from Human Metagenomes Reveals Hidden Associations with Chronic Diseases.</title>
        <authorList>
            <person name="Tisza M.J."/>
            <person name="Buck C.B."/>
        </authorList>
    </citation>
    <scope>NUCLEOTIDE SEQUENCE</scope>
    <source>
        <strain evidence="1">Ct8Lf7</strain>
    </source>
</reference>
<sequence>MSISFTKKCSFPYFLIALNKCPSYFLFSSKAF</sequence>
<accession>A0A8S5S0F5</accession>
<protein>
    <submittedName>
        <fullName evidence="1">Uncharacterized protein</fullName>
    </submittedName>
</protein>